<gene>
    <name evidence="2" type="ORF">AVDCRST_MAG24-1549</name>
</gene>
<comment type="similarity">
    <text evidence="1">Belongs to the SURF1 family.</text>
</comment>
<sequence length="264" mass="28568">MTAPPSPPHAAAGWRVLLEPRMLLLHLAGVLAVTATVLLGLWQYDAWQYHREDRAATIVAEPPVPLDEVLGPDDPYRNDAVGQPVTVSGAWVPQSTAYVADRPADQREDAATGFWQLASLAVCPEGDCAGASAVPVVLGWTPEAPSGIAAPEGPAELTGWLQPGEASEVDDDLTDDVLASLRIPDLLQRSDRDLYAGYVILEEPGTARAGLTAVTPESLPEPPTSVGLRNLLYAVQWWVFGGFAVFLWWRWCRDEMEPRLPSES</sequence>
<comment type="subcellular location">
    <subcellularLocation>
        <location evidence="1">Cell membrane</location>
        <topology evidence="1">Multi-pass membrane protein</topology>
    </subcellularLocation>
</comment>
<dbReference type="AlphaFoldDB" id="A0A6J4M0J8"/>
<accession>A0A6J4M0J8</accession>
<dbReference type="InterPro" id="IPR002994">
    <property type="entry name" value="Surf1/Shy1"/>
</dbReference>
<dbReference type="CDD" id="cd06662">
    <property type="entry name" value="SURF1"/>
    <property type="match status" value="1"/>
</dbReference>
<keyword evidence="1" id="KW-0472">Membrane</keyword>
<keyword evidence="1" id="KW-0812">Transmembrane</keyword>
<name>A0A6J4M0J8_9ACTN</name>
<keyword evidence="1" id="KW-1003">Cell membrane</keyword>
<dbReference type="GO" id="GO:0005886">
    <property type="term" value="C:plasma membrane"/>
    <property type="evidence" value="ECO:0007669"/>
    <property type="project" value="UniProtKB-SubCell"/>
</dbReference>
<dbReference type="Pfam" id="PF02104">
    <property type="entry name" value="SURF1"/>
    <property type="match status" value="1"/>
</dbReference>
<organism evidence="2">
    <name type="scientific">uncultured Nocardioidaceae bacterium</name>
    <dbReference type="NCBI Taxonomy" id="253824"/>
    <lineage>
        <taxon>Bacteria</taxon>
        <taxon>Bacillati</taxon>
        <taxon>Actinomycetota</taxon>
        <taxon>Actinomycetes</taxon>
        <taxon>Propionibacteriales</taxon>
        <taxon>Nocardioidaceae</taxon>
        <taxon>environmental samples</taxon>
    </lineage>
</organism>
<protein>
    <recommendedName>
        <fullName evidence="1">SURF1-like protein</fullName>
    </recommendedName>
</protein>
<reference evidence="2" key="1">
    <citation type="submission" date="2020-02" db="EMBL/GenBank/DDBJ databases">
        <authorList>
            <person name="Meier V. D."/>
        </authorList>
    </citation>
    <scope>NUCLEOTIDE SEQUENCE</scope>
    <source>
        <strain evidence="2">AVDCRST_MAG24</strain>
    </source>
</reference>
<evidence type="ECO:0000256" key="1">
    <source>
        <dbReference type="RuleBase" id="RU363076"/>
    </source>
</evidence>
<feature type="transmembrane region" description="Helical" evidence="1">
    <location>
        <begin position="231"/>
        <end position="251"/>
    </location>
</feature>
<dbReference type="EMBL" id="CADCUF010000227">
    <property type="protein sequence ID" value="CAA9346540.1"/>
    <property type="molecule type" value="Genomic_DNA"/>
</dbReference>
<feature type="transmembrane region" description="Helical" evidence="1">
    <location>
        <begin position="23"/>
        <end position="44"/>
    </location>
</feature>
<proteinExistence type="inferred from homology"/>
<keyword evidence="1" id="KW-1133">Transmembrane helix</keyword>
<evidence type="ECO:0000313" key="2">
    <source>
        <dbReference type="EMBL" id="CAA9346540.1"/>
    </source>
</evidence>